<protein>
    <submittedName>
        <fullName evidence="3">Efflux transporter outer membrane subunit</fullName>
    </submittedName>
</protein>
<keyword evidence="2" id="KW-0732">Signal</keyword>
<accession>A0A6C2CQA6</accession>
<gene>
    <name evidence="3" type="ORF">ETQ85_12500</name>
</gene>
<evidence type="ECO:0000313" key="3">
    <source>
        <dbReference type="EMBL" id="TYC56118.1"/>
    </source>
</evidence>
<dbReference type="Gene3D" id="1.20.1600.10">
    <property type="entry name" value="Outer membrane efflux proteins (OEP)"/>
    <property type="match status" value="1"/>
</dbReference>
<dbReference type="Proteomes" id="UP000389128">
    <property type="component" value="Unassembled WGS sequence"/>
</dbReference>
<dbReference type="SUPFAM" id="SSF56954">
    <property type="entry name" value="Outer membrane efflux proteins (OEP)"/>
    <property type="match status" value="1"/>
</dbReference>
<keyword evidence="2" id="KW-0564">Palmitate</keyword>
<evidence type="ECO:0000256" key="1">
    <source>
        <dbReference type="ARBA" id="ARBA00007613"/>
    </source>
</evidence>
<name>A0A6C2CQA6_9RHOO</name>
<comment type="caution">
    <text evidence="3">The sequence shown here is derived from an EMBL/GenBank/DDBJ whole genome shotgun (WGS) entry which is preliminary data.</text>
</comment>
<dbReference type="InterPro" id="IPR010131">
    <property type="entry name" value="MdtP/NodT-like"/>
</dbReference>
<dbReference type="GO" id="GO:0015562">
    <property type="term" value="F:efflux transmembrane transporter activity"/>
    <property type="evidence" value="ECO:0007669"/>
    <property type="project" value="InterPro"/>
</dbReference>
<dbReference type="GO" id="GO:0005886">
    <property type="term" value="C:plasma membrane"/>
    <property type="evidence" value="ECO:0007669"/>
    <property type="project" value="UniProtKB-SubCell"/>
</dbReference>
<keyword evidence="2" id="KW-0812">Transmembrane</keyword>
<dbReference type="Gene3D" id="2.20.200.10">
    <property type="entry name" value="Outer membrane efflux proteins (OEP)"/>
    <property type="match status" value="1"/>
</dbReference>
<feature type="chain" id="PRO_5025706210" evidence="2">
    <location>
        <begin position="29"/>
        <end position="485"/>
    </location>
</feature>
<keyword evidence="4" id="KW-1185">Reference proteome</keyword>
<reference evidence="3 4" key="1">
    <citation type="submission" date="2019-01" db="EMBL/GenBank/DDBJ databases">
        <title>Zoogloea oleivorans genome sequencing and assembly.</title>
        <authorList>
            <person name="Tancsics A."/>
            <person name="Farkas M."/>
            <person name="Kriszt B."/>
            <person name="Maroti G."/>
            <person name="Horvath B."/>
        </authorList>
    </citation>
    <scope>NUCLEOTIDE SEQUENCE [LARGE SCALE GENOMIC DNA]</scope>
    <source>
        <strain evidence="3 4">Buc</strain>
    </source>
</reference>
<dbReference type="InterPro" id="IPR003423">
    <property type="entry name" value="OMP_efflux"/>
</dbReference>
<organism evidence="3 4">
    <name type="scientific">Zoogloea oleivorans</name>
    <dbReference type="NCBI Taxonomy" id="1552750"/>
    <lineage>
        <taxon>Bacteria</taxon>
        <taxon>Pseudomonadati</taxon>
        <taxon>Pseudomonadota</taxon>
        <taxon>Betaproteobacteria</taxon>
        <taxon>Rhodocyclales</taxon>
        <taxon>Zoogloeaceae</taxon>
        <taxon>Zoogloea</taxon>
    </lineage>
</organism>
<dbReference type="NCBIfam" id="TIGR01845">
    <property type="entry name" value="outer_NodT"/>
    <property type="match status" value="1"/>
</dbReference>
<dbReference type="AlphaFoldDB" id="A0A6C2CQA6"/>
<comment type="similarity">
    <text evidence="1 2">Belongs to the outer membrane factor (OMF) (TC 1.B.17) family.</text>
</comment>
<dbReference type="EMBL" id="SDKK01000011">
    <property type="protein sequence ID" value="TYC56118.1"/>
    <property type="molecule type" value="Genomic_DNA"/>
</dbReference>
<evidence type="ECO:0000256" key="2">
    <source>
        <dbReference type="RuleBase" id="RU362097"/>
    </source>
</evidence>
<dbReference type="PANTHER" id="PTHR30203:SF33">
    <property type="entry name" value="BLR4455 PROTEIN"/>
    <property type="match status" value="1"/>
</dbReference>
<sequence>MPSTAMLPRLRRALPLAISVLLVGCASLAPPHERPPLPVPATYPAAGAAISMTPAAEICWRDYFTDSRLLTVVDQALVNNRDLRGALLRVEEARAAYGIQRAERFPAVSMGLDAARARVPADLSASGERVIGSQFQLGVGFNSWEADFWGRVRSLETAALETYLATDAAHAASTLSLIAQVSNAYLGLSELDERLALTRRTVASRAESLRIFRRRVALGATSKLELTQVEVLWQQATTLLAQLEQARATQANSLALLTGMDVGQLRTADHLDENATFRALAPGLPSDLLTARPDVVAAEHSLKAASANIGAARAAFFPRIALTGSFGTASAELDGLFRNGSAAWTFAPSVSLPIFDGGRREAALDLARVRREQAVVRYQQVIQAAFRDVADALAARHWLGEQVHMLSASLAVQTERARLAKLRYDSGAARYLEVLDAERELLAVEQQVVQTRRALLSAQVALYSALGGGTPGVCSDGTNETQARP</sequence>
<evidence type="ECO:0000313" key="4">
    <source>
        <dbReference type="Proteomes" id="UP000389128"/>
    </source>
</evidence>
<keyword evidence="2" id="KW-0472">Membrane</keyword>
<proteinExistence type="inferred from homology"/>
<comment type="subcellular location">
    <subcellularLocation>
        <location evidence="2">Cell membrane</location>
        <topology evidence="2">Lipid-anchor</topology>
    </subcellularLocation>
</comment>
<feature type="signal peptide" evidence="2">
    <location>
        <begin position="1"/>
        <end position="28"/>
    </location>
</feature>
<keyword evidence="2" id="KW-0449">Lipoprotein</keyword>
<dbReference type="OrthoDB" id="9770517at2"/>
<dbReference type="PANTHER" id="PTHR30203">
    <property type="entry name" value="OUTER MEMBRANE CATION EFFLUX PROTEIN"/>
    <property type="match status" value="1"/>
</dbReference>
<dbReference type="Pfam" id="PF02321">
    <property type="entry name" value="OEP"/>
    <property type="match status" value="2"/>
</dbReference>
<keyword evidence="2" id="KW-1134">Transmembrane beta strand</keyword>